<dbReference type="SMART" id="SM00717">
    <property type="entry name" value="SANT"/>
    <property type="match status" value="2"/>
</dbReference>
<evidence type="ECO:0000256" key="1">
    <source>
        <dbReference type="ARBA" id="ARBA00004123"/>
    </source>
</evidence>
<keyword evidence="6" id="KW-0539">Nucleus</keyword>
<dbReference type="Pfam" id="PF00249">
    <property type="entry name" value="Myb_DNA-binding"/>
    <property type="match status" value="2"/>
</dbReference>
<dbReference type="AlphaFoldDB" id="A0A1J6I9E8"/>
<evidence type="ECO:0000313" key="9">
    <source>
        <dbReference type="EMBL" id="OIT01645.1"/>
    </source>
</evidence>
<dbReference type="Proteomes" id="UP000187609">
    <property type="component" value="Unassembled WGS sequence"/>
</dbReference>
<keyword evidence="10" id="KW-1185">Reference proteome</keyword>
<evidence type="ECO:0000259" key="7">
    <source>
        <dbReference type="PROSITE" id="PS50090"/>
    </source>
</evidence>
<feature type="domain" description="HTH myb-type" evidence="8">
    <location>
        <begin position="9"/>
        <end position="62"/>
    </location>
</feature>
<feature type="domain" description="Myb-like" evidence="7">
    <location>
        <begin position="9"/>
        <end position="62"/>
    </location>
</feature>
<dbReference type="PANTHER" id="PTHR48000:SF59">
    <property type="entry name" value="TRANSCRIPTION FACTOR RAX2-LIKE"/>
    <property type="match status" value="1"/>
</dbReference>
<dbReference type="EMBL" id="MJEQ01037188">
    <property type="protein sequence ID" value="OIT01645.1"/>
    <property type="molecule type" value="Genomic_DNA"/>
</dbReference>
<protein>
    <submittedName>
        <fullName evidence="9">Transcription factor rax2</fullName>
    </submittedName>
</protein>
<evidence type="ECO:0000256" key="5">
    <source>
        <dbReference type="ARBA" id="ARBA00023163"/>
    </source>
</evidence>
<comment type="caution">
    <text evidence="9">The sequence shown here is derived from an EMBL/GenBank/DDBJ whole genome shotgun (WGS) entry which is preliminary data.</text>
</comment>
<dbReference type="GeneID" id="109228158"/>
<sequence length="273" mass="30932">MGRAPCCDKTKVKRGPWSPEEDNTLKNYLEKNGTGGNWIALPQKAGLRRCGKSCRLRWLNYLRPDIKHGGFTEEEDNLILTLYGQIGSRWSVIAANLQGRTDNDVKNHWNTKLKKKLLAAENYTNLSSCCSYNSSDLNHKFSINSFSRNYSTMDSNTFTSLVDTNLTNPNLLVPEMLVAESDQLFPIPSLMEIQENGAIQLAQDQEDGYVMDFSSGISSSYYYDLVNDFDFQEKFIGVDDPNYSSSFSNYSTLVQLQANNIPDIDQTFRGFQN</sequence>
<feature type="domain" description="HTH myb-type" evidence="8">
    <location>
        <begin position="63"/>
        <end position="117"/>
    </location>
</feature>
<dbReference type="OrthoDB" id="2143914at2759"/>
<dbReference type="PANTHER" id="PTHR48000">
    <property type="entry name" value="OS09G0431300 PROTEIN"/>
    <property type="match status" value="1"/>
</dbReference>
<dbReference type="PROSITE" id="PS51294">
    <property type="entry name" value="HTH_MYB"/>
    <property type="match status" value="2"/>
</dbReference>
<evidence type="ECO:0000259" key="8">
    <source>
        <dbReference type="PROSITE" id="PS51294"/>
    </source>
</evidence>
<evidence type="ECO:0000256" key="2">
    <source>
        <dbReference type="ARBA" id="ARBA00022737"/>
    </source>
</evidence>
<keyword evidence="3" id="KW-0805">Transcription regulation</keyword>
<evidence type="ECO:0000256" key="3">
    <source>
        <dbReference type="ARBA" id="ARBA00023015"/>
    </source>
</evidence>
<dbReference type="CDD" id="cd00167">
    <property type="entry name" value="SANT"/>
    <property type="match status" value="2"/>
</dbReference>
<dbReference type="Gene3D" id="1.10.10.60">
    <property type="entry name" value="Homeodomain-like"/>
    <property type="match status" value="2"/>
</dbReference>
<feature type="domain" description="Myb-like" evidence="7">
    <location>
        <begin position="63"/>
        <end position="113"/>
    </location>
</feature>
<evidence type="ECO:0000256" key="4">
    <source>
        <dbReference type="ARBA" id="ARBA00023125"/>
    </source>
</evidence>
<dbReference type="PROSITE" id="PS50090">
    <property type="entry name" value="MYB_LIKE"/>
    <property type="match status" value="2"/>
</dbReference>
<name>A0A1J6I9E8_NICAT</name>
<comment type="subcellular location">
    <subcellularLocation>
        <location evidence="1">Nucleus</location>
    </subcellularLocation>
</comment>
<accession>A0A1J6I9E8</accession>
<dbReference type="SMR" id="A0A1J6I9E8"/>
<organism evidence="9 10">
    <name type="scientific">Nicotiana attenuata</name>
    <name type="common">Coyote tobacco</name>
    <dbReference type="NCBI Taxonomy" id="49451"/>
    <lineage>
        <taxon>Eukaryota</taxon>
        <taxon>Viridiplantae</taxon>
        <taxon>Streptophyta</taxon>
        <taxon>Embryophyta</taxon>
        <taxon>Tracheophyta</taxon>
        <taxon>Spermatophyta</taxon>
        <taxon>Magnoliopsida</taxon>
        <taxon>eudicotyledons</taxon>
        <taxon>Gunneridae</taxon>
        <taxon>Pentapetalae</taxon>
        <taxon>asterids</taxon>
        <taxon>lamiids</taxon>
        <taxon>Solanales</taxon>
        <taxon>Solanaceae</taxon>
        <taxon>Nicotianoideae</taxon>
        <taxon>Nicotianeae</taxon>
        <taxon>Nicotiana</taxon>
    </lineage>
</organism>
<dbReference type="GO" id="GO:0010597">
    <property type="term" value="P:green leaf volatile biosynthetic process"/>
    <property type="evidence" value="ECO:0007669"/>
    <property type="project" value="UniProtKB-ARBA"/>
</dbReference>
<dbReference type="GO" id="GO:0005634">
    <property type="term" value="C:nucleus"/>
    <property type="evidence" value="ECO:0007669"/>
    <property type="project" value="UniProtKB-SubCell"/>
</dbReference>
<evidence type="ECO:0000256" key="6">
    <source>
        <dbReference type="ARBA" id="ARBA00023242"/>
    </source>
</evidence>
<dbReference type="InterPro" id="IPR009057">
    <property type="entry name" value="Homeodomain-like_sf"/>
</dbReference>
<evidence type="ECO:0000313" key="10">
    <source>
        <dbReference type="Proteomes" id="UP000187609"/>
    </source>
</evidence>
<dbReference type="KEGG" id="nau:109228158"/>
<keyword evidence="2" id="KW-0677">Repeat</keyword>
<gene>
    <name evidence="9" type="primary">RAX2_1</name>
    <name evidence="9" type="ORF">A4A49_35386</name>
</gene>
<dbReference type="SUPFAM" id="SSF46689">
    <property type="entry name" value="Homeodomain-like"/>
    <property type="match status" value="1"/>
</dbReference>
<dbReference type="Gramene" id="OIT01645">
    <property type="protein sequence ID" value="OIT01645"/>
    <property type="gene ID" value="A4A49_35386"/>
</dbReference>
<dbReference type="InterPro" id="IPR001005">
    <property type="entry name" value="SANT/Myb"/>
</dbReference>
<dbReference type="GO" id="GO:0000976">
    <property type="term" value="F:transcription cis-regulatory region binding"/>
    <property type="evidence" value="ECO:0007669"/>
    <property type="project" value="UniProtKB-ARBA"/>
</dbReference>
<keyword evidence="4" id="KW-0238">DNA-binding</keyword>
<dbReference type="FunFam" id="1.10.10.60:FF:000015">
    <property type="entry name" value="Transcription factor RAX3"/>
    <property type="match status" value="1"/>
</dbReference>
<proteinExistence type="predicted"/>
<dbReference type="InterPro" id="IPR017930">
    <property type="entry name" value="Myb_dom"/>
</dbReference>
<reference evidence="9" key="1">
    <citation type="submission" date="2016-11" db="EMBL/GenBank/DDBJ databases">
        <title>The genome of Nicotiana attenuata.</title>
        <authorList>
            <person name="Xu S."/>
            <person name="Brockmoeller T."/>
            <person name="Gaquerel E."/>
            <person name="Navarro A."/>
            <person name="Kuhl H."/>
            <person name="Gase K."/>
            <person name="Ling Z."/>
            <person name="Zhou W."/>
            <person name="Kreitzer C."/>
            <person name="Stanke M."/>
            <person name="Tang H."/>
            <person name="Lyons E."/>
            <person name="Pandey P."/>
            <person name="Pandey S.P."/>
            <person name="Timmermann B."/>
            <person name="Baldwin I.T."/>
        </authorList>
    </citation>
    <scope>NUCLEOTIDE SEQUENCE [LARGE SCALE GENOMIC DNA]</scope>
    <source>
        <strain evidence="9">UT</strain>
    </source>
</reference>
<keyword evidence="5" id="KW-0804">Transcription</keyword>
<dbReference type="OMA" id="FTSHMDP"/>